<feature type="non-terminal residue" evidence="7">
    <location>
        <position position="745"/>
    </location>
</feature>
<dbReference type="Gene3D" id="3.50.50.60">
    <property type="entry name" value="FAD/NAD(P)-binding domain"/>
    <property type="match status" value="2"/>
</dbReference>
<keyword evidence="1" id="KW-0004">4Fe-4S</keyword>
<name>A0A523W361_UNCAE</name>
<dbReference type="PANTHER" id="PTHR43498:SF1">
    <property type="entry name" value="COB--COM HETERODISULFIDE REDUCTASE IRON-SULFUR SUBUNIT A"/>
    <property type="match status" value="1"/>
</dbReference>
<dbReference type="AlphaFoldDB" id="A0A523W361"/>
<protein>
    <submittedName>
        <fullName evidence="7">CoB--CoM heterodisulfide reductase iron-sulfur subunit A family protein</fullName>
    </submittedName>
</protein>
<keyword evidence="2" id="KW-0479">Metal-binding</keyword>
<gene>
    <name evidence="7" type="ORF">E3J48_05570</name>
</gene>
<evidence type="ECO:0000313" key="7">
    <source>
        <dbReference type="EMBL" id="TET61460.1"/>
    </source>
</evidence>
<dbReference type="InterPro" id="IPR036188">
    <property type="entry name" value="FAD/NAD-bd_sf"/>
</dbReference>
<evidence type="ECO:0000259" key="6">
    <source>
        <dbReference type="Pfam" id="PF07992"/>
    </source>
</evidence>
<evidence type="ECO:0000256" key="5">
    <source>
        <dbReference type="ARBA" id="ARBA00023014"/>
    </source>
</evidence>
<dbReference type="GO" id="GO:0046872">
    <property type="term" value="F:metal ion binding"/>
    <property type="evidence" value="ECO:0007669"/>
    <property type="project" value="UniProtKB-KW"/>
</dbReference>
<dbReference type="Pfam" id="PF12831">
    <property type="entry name" value="FAD_oxidored"/>
    <property type="match status" value="1"/>
</dbReference>
<keyword evidence="5" id="KW-0411">Iron-sulfur</keyword>
<evidence type="ECO:0000256" key="2">
    <source>
        <dbReference type="ARBA" id="ARBA00022723"/>
    </source>
</evidence>
<evidence type="ECO:0000313" key="8">
    <source>
        <dbReference type="Proteomes" id="UP000319130"/>
    </source>
</evidence>
<dbReference type="PANTHER" id="PTHR43498">
    <property type="entry name" value="FERREDOXIN:COB-COM HETERODISULFIDE REDUCTASE SUBUNIT A"/>
    <property type="match status" value="1"/>
</dbReference>
<feature type="non-terminal residue" evidence="7">
    <location>
        <position position="1"/>
    </location>
</feature>
<dbReference type="SUPFAM" id="SSF51971">
    <property type="entry name" value="Nucleotide-binding domain"/>
    <property type="match status" value="1"/>
</dbReference>
<evidence type="ECO:0000256" key="3">
    <source>
        <dbReference type="ARBA" id="ARBA00023002"/>
    </source>
</evidence>
<accession>A0A523W361</accession>
<evidence type="ECO:0000256" key="4">
    <source>
        <dbReference type="ARBA" id="ARBA00023004"/>
    </source>
</evidence>
<proteinExistence type="predicted"/>
<keyword evidence="3" id="KW-0560">Oxidoreductase</keyword>
<dbReference type="Pfam" id="PF07992">
    <property type="entry name" value="Pyr_redox_2"/>
    <property type="match status" value="1"/>
</dbReference>
<dbReference type="SUPFAM" id="SSF51905">
    <property type="entry name" value="FAD/NAD(P)-binding domain"/>
    <property type="match status" value="1"/>
</dbReference>
<sequence>GIKPEEICKKEIKPIASEFDEKLSQRSAIHIPFPQAIPNKAVVDRENCVHFLTEKCEVCKEFCEADAIDFSQKEQLLDLDVGAVILAPGFEEFDAALKGEFGYGVYPNVVTSIEFERILSASGPYKGKVLRPSDQRHPKRIAFIQCVGSRDSSCNRGYCSSVCCMYATKEAIIAKEHDREVEPTIFFMDLRAFGKDFDKYYERAQKEYGIRYIKSMISTVKEMQQNKNLKLKYIKNEREIVEEEFDLVVLSVGLSPSEKIQQLGRRLGLELNKYGFCETQAFSPVKTSKDGIYVCGAFQGPKDIPETVIQASGAASFVQGDLASVRGRLVTKKEYPPEIDVRGQPPRIGAFICHCGINIGGVVDVPSVVRYAQTLPNVAYATDNLYTCSQDAQEIIKERIKEHNLNRVLVASCSPRTHEPLFQETIREAGLNRYLFEMANIRDQCSWVHMQQPEAATEKAKDLVRMAVAKAAKLEPLQRLRLSVIPRGLVIGGGISGVSAALSLARQGFEVYLVEKEKELGGLTKNIHYILEREDTQQFLRNIRNEISNNELIRVFTNAKLGEISGYIGNFKTTLTSGEELEHGIIIVATGGEELKTDEYLYGKNKNILTQMELEEKLTQKSTEIGNLKGVVMIQCVGSREDSRPYCSRVCCSESIKNALKIKESNPEAQVFILYRDMRTYGFKEDYYRNAREKGVIFIRYNENEKPEVVEDKGDLRVSVTDVILGEKLVLQPDLVVLSVATVPS</sequence>
<comment type="caution">
    <text evidence="7">The sequence shown here is derived from an EMBL/GenBank/DDBJ whole genome shotgun (WGS) entry which is preliminary data.</text>
</comment>
<reference evidence="7 8" key="1">
    <citation type="submission" date="2019-03" db="EMBL/GenBank/DDBJ databases">
        <title>Metabolic potential of uncultured bacteria and archaea associated with petroleum seepage in deep-sea sediments.</title>
        <authorList>
            <person name="Dong X."/>
            <person name="Hubert C."/>
        </authorList>
    </citation>
    <scope>NUCLEOTIDE SEQUENCE [LARGE SCALE GENOMIC DNA]</scope>
    <source>
        <strain evidence="7">E29_bin52</strain>
    </source>
</reference>
<organism evidence="7 8">
    <name type="scientific">Aerophobetes bacterium</name>
    <dbReference type="NCBI Taxonomy" id="2030807"/>
    <lineage>
        <taxon>Bacteria</taxon>
        <taxon>Candidatus Aerophobota</taxon>
    </lineage>
</organism>
<dbReference type="Proteomes" id="UP000319130">
    <property type="component" value="Unassembled WGS sequence"/>
</dbReference>
<dbReference type="GO" id="GO:0016491">
    <property type="term" value="F:oxidoreductase activity"/>
    <property type="evidence" value="ECO:0007669"/>
    <property type="project" value="UniProtKB-KW"/>
</dbReference>
<dbReference type="GO" id="GO:0051539">
    <property type="term" value="F:4 iron, 4 sulfur cluster binding"/>
    <property type="evidence" value="ECO:0007669"/>
    <property type="project" value="UniProtKB-KW"/>
</dbReference>
<dbReference type="InterPro" id="IPR023753">
    <property type="entry name" value="FAD/NAD-binding_dom"/>
</dbReference>
<feature type="domain" description="FAD/NAD(P)-binding" evidence="6">
    <location>
        <begin position="79"/>
        <end position="313"/>
    </location>
</feature>
<evidence type="ECO:0000256" key="1">
    <source>
        <dbReference type="ARBA" id="ARBA00022485"/>
    </source>
</evidence>
<keyword evidence="4" id="KW-0408">Iron</keyword>
<dbReference type="InterPro" id="IPR039650">
    <property type="entry name" value="HdrA-like"/>
</dbReference>
<dbReference type="EMBL" id="SOIZ01000246">
    <property type="protein sequence ID" value="TET61460.1"/>
    <property type="molecule type" value="Genomic_DNA"/>
</dbReference>